<dbReference type="EMBL" id="CAJVPQ010011454">
    <property type="protein sequence ID" value="CAG8727287.1"/>
    <property type="molecule type" value="Genomic_DNA"/>
</dbReference>
<reference evidence="1" key="1">
    <citation type="submission" date="2021-06" db="EMBL/GenBank/DDBJ databases">
        <authorList>
            <person name="Kallberg Y."/>
            <person name="Tangrot J."/>
            <person name="Rosling A."/>
        </authorList>
    </citation>
    <scope>NUCLEOTIDE SEQUENCE</scope>
    <source>
        <strain evidence="1">UK204</strain>
    </source>
</reference>
<organism evidence="1 2">
    <name type="scientific">Funneliformis caledonium</name>
    <dbReference type="NCBI Taxonomy" id="1117310"/>
    <lineage>
        <taxon>Eukaryota</taxon>
        <taxon>Fungi</taxon>
        <taxon>Fungi incertae sedis</taxon>
        <taxon>Mucoromycota</taxon>
        <taxon>Glomeromycotina</taxon>
        <taxon>Glomeromycetes</taxon>
        <taxon>Glomerales</taxon>
        <taxon>Glomeraceae</taxon>
        <taxon>Funneliformis</taxon>
    </lineage>
</organism>
<dbReference type="Proteomes" id="UP000789570">
    <property type="component" value="Unassembled WGS sequence"/>
</dbReference>
<dbReference type="AlphaFoldDB" id="A0A9N9IAV3"/>
<evidence type="ECO:0000313" key="1">
    <source>
        <dbReference type="EMBL" id="CAG8727287.1"/>
    </source>
</evidence>
<feature type="non-terminal residue" evidence="1">
    <location>
        <position position="61"/>
    </location>
</feature>
<comment type="caution">
    <text evidence="1">The sequence shown here is derived from an EMBL/GenBank/DDBJ whole genome shotgun (WGS) entry which is preliminary data.</text>
</comment>
<keyword evidence="2" id="KW-1185">Reference proteome</keyword>
<gene>
    <name evidence="1" type="ORF">FCALED_LOCUS14753</name>
</gene>
<name>A0A9N9IAV3_9GLOM</name>
<evidence type="ECO:0000313" key="2">
    <source>
        <dbReference type="Proteomes" id="UP000789570"/>
    </source>
</evidence>
<proteinExistence type="predicted"/>
<sequence length="61" mass="7090">DNAIIIQDEEDFQKHDEIRDDDADSDIQEELIISRSIRSKQKGISKSTVWEHLILTIIVLL</sequence>
<feature type="non-terminal residue" evidence="1">
    <location>
        <position position="1"/>
    </location>
</feature>
<protein>
    <submittedName>
        <fullName evidence="1">5170_t:CDS:1</fullName>
    </submittedName>
</protein>
<accession>A0A9N9IAV3</accession>